<dbReference type="GO" id="GO:0005524">
    <property type="term" value="F:ATP binding"/>
    <property type="evidence" value="ECO:0007669"/>
    <property type="project" value="UniProtKB-KW"/>
</dbReference>
<keyword evidence="1" id="KW-0547">Nucleotide-binding</keyword>
<sequence length="471" mass="53500">MKTLLDERGYGILKTEIDPETLKKHKKALCFKPVVLQGYDFAPPKPVCMYRESPKRIWMPKFYGIKHFGPPAHSNERQGEPIDAEFNGSLKSEQLKIMNDVLPVIKDTGGGILCLPTGFGKTVCAIYIACQLGVKTLWITHKTNLMEQTKERFETFTNETVGIIQQNTMDTNHPFVMGMLQSISMRDYPPELFKQFGLVIFDEAHHVPSQVFSRCLWKVSCRYTLGLSATLERKDKLTDIAKISIGPILATVEMQLKIPVVRRVRAQYDDDNLKIEHLNKAGKPDTAKLLNDTINDAKRNSIILREVESAFKEGRSILILSDRVAHCQELYRRLKYNLPFREDGEDNVGLYIGSRKKEDLMLANYCPVIVATYNMCAEGYDNSNINTVVLSTSKRDIRQAAGRVLGLRSGGGFRPLIIDIADSWGAALNQAYARSRWYQENGFEVKNVGFKKVQTETVVEKYKPTDFQIDE</sequence>
<evidence type="ECO:0000256" key="3">
    <source>
        <dbReference type="ARBA" id="ARBA00022806"/>
    </source>
</evidence>
<dbReference type="Pfam" id="PF04851">
    <property type="entry name" value="ResIII"/>
    <property type="match status" value="1"/>
</dbReference>
<protein>
    <recommendedName>
        <fullName evidence="5">Helicase ATP-binding domain-containing protein</fullName>
    </recommendedName>
</protein>
<dbReference type="GO" id="GO:0004386">
    <property type="term" value="F:helicase activity"/>
    <property type="evidence" value="ECO:0007669"/>
    <property type="project" value="UniProtKB-KW"/>
</dbReference>
<dbReference type="InterPro" id="IPR006935">
    <property type="entry name" value="Helicase/UvrB_N"/>
</dbReference>
<dbReference type="SMART" id="SM00487">
    <property type="entry name" value="DEXDc"/>
    <property type="match status" value="1"/>
</dbReference>
<dbReference type="Gene3D" id="3.40.50.300">
    <property type="entry name" value="P-loop containing nucleotide triphosphate hydrolases"/>
    <property type="match status" value="2"/>
</dbReference>
<dbReference type="PANTHER" id="PTHR11274:SF0">
    <property type="entry name" value="GENERAL TRANSCRIPTION AND DNA REPAIR FACTOR IIH HELICASE SUBUNIT XPB"/>
    <property type="match status" value="1"/>
</dbReference>
<dbReference type="InterPro" id="IPR027417">
    <property type="entry name" value="P-loop_NTPase"/>
</dbReference>
<accession>A0A6C0FBQ0</accession>
<keyword evidence="2" id="KW-0378">Hydrolase</keyword>
<reference evidence="6" key="1">
    <citation type="journal article" date="2020" name="Nature">
        <title>Giant virus diversity and host interactions through global metagenomics.</title>
        <authorList>
            <person name="Schulz F."/>
            <person name="Roux S."/>
            <person name="Paez-Espino D."/>
            <person name="Jungbluth S."/>
            <person name="Walsh D.A."/>
            <person name="Denef V.J."/>
            <person name="McMahon K.D."/>
            <person name="Konstantinidis K.T."/>
            <person name="Eloe-Fadrosh E.A."/>
            <person name="Kyrpides N.C."/>
            <person name="Woyke T."/>
        </authorList>
    </citation>
    <scope>NUCLEOTIDE SEQUENCE</scope>
    <source>
        <strain evidence="6">GVMAG-S-ERX556101-89</strain>
    </source>
</reference>
<dbReference type="AlphaFoldDB" id="A0A6C0FBQ0"/>
<dbReference type="GO" id="GO:0003677">
    <property type="term" value="F:DNA binding"/>
    <property type="evidence" value="ECO:0007669"/>
    <property type="project" value="InterPro"/>
</dbReference>
<evidence type="ECO:0000256" key="2">
    <source>
        <dbReference type="ARBA" id="ARBA00022801"/>
    </source>
</evidence>
<keyword evidence="3" id="KW-0347">Helicase</keyword>
<dbReference type="InterPro" id="IPR050615">
    <property type="entry name" value="ATP-dep_DNA_Helicase"/>
</dbReference>
<organism evidence="6">
    <name type="scientific">viral metagenome</name>
    <dbReference type="NCBI Taxonomy" id="1070528"/>
    <lineage>
        <taxon>unclassified sequences</taxon>
        <taxon>metagenomes</taxon>
        <taxon>organismal metagenomes</taxon>
    </lineage>
</organism>
<dbReference type="PANTHER" id="PTHR11274">
    <property type="entry name" value="RAD25/XP-B DNA REPAIR HELICASE"/>
    <property type="match status" value="1"/>
</dbReference>
<dbReference type="EMBL" id="MN738829">
    <property type="protein sequence ID" value="QHT38281.1"/>
    <property type="molecule type" value="Genomic_DNA"/>
</dbReference>
<evidence type="ECO:0000313" key="6">
    <source>
        <dbReference type="EMBL" id="QHT38281.1"/>
    </source>
</evidence>
<keyword evidence="4" id="KW-0067">ATP-binding</keyword>
<dbReference type="PROSITE" id="PS51192">
    <property type="entry name" value="HELICASE_ATP_BIND_1"/>
    <property type="match status" value="1"/>
</dbReference>
<feature type="domain" description="Helicase ATP-binding" evidence="5">
    <location>
        <begin position="102"/>
        <end position="249"/>
    </location>
</feature>
<name>A0A6C0FBQ0_9ZZZZ</name>
<evidence type="ECO:0000259" key="5">
    <source>
        <dbReference type="PROSITE" id="PS51192"/>
    </source>
</evidence>
<dbReference type="CDD" id="cd17926">
    <property type="entry name" value="DEXHc_RE"/>
    <property type="match status" value="1"/>
</dbReference>
<evidence type="ECO:0000256" key="4">
    <source>
        <dbReference type="ARBA" id="ARBA00022840"/>
    </source>
</evidence>
<dbReference type="InterPro" id="IPR014001">
    <property type="entry name" value="Helicase_ATP-bd"/>
</dbReference>
<evidence type="ECO:0000256" key="1">
    <source>
        <dbReference type="ARBA" id="ARBA00022741"/>
    </source>
</evidence>
<dbReference type="SUPFAM" id="SSF52540">
    <property type="entry name" value="P-loop containing nucleoside triphosphate hydrolases"/>
    <property type="match status" value="1"/>
</dbReference>
<dbReference type="GO" id="GO:0016787">
    <property type="term" value="F:hydrolase activity"/>
    <property type="evidence" value="ECO:0007669"/>
    <property type="project" value="UniProtKB-KW"/>
</dbReference>
<proteinExistence type="predicted"/>